<evidence type="ECO:0000256" key="1">
    <source>
        <dbReference type="ARBA" id="ARBA00008693"/>
    </source>
</evidence>
<dbReference type="InParanoid" id="A0A2P6NSD5"/>
<comment type="caution">
    <text evidence="6">The sequence shown here is derived from an EMBL/GenBank/DDBJ whole genome shotgun (WGS) entry which is preliminary data.</text>
</comment>
<dbReference type="Proteomes" id="UP000241769">
    <property type="component" value="Unassembled WGS sequence"/>
</dbReference>
<protein>
    <submittedName>
        <fullName evidence="6">Uncharacterized protein</fullName>
    </submittedName>
</protein>
<feature type="region of interest" description="Disordered" evidence="5">
    <location>
        <begin position="492"/>
        <end position="530"/>
    </location>
</feature>
<feature type="compositionally biased region" description="Polar residues" evidence="5">
    <location>
        <begin position="110"/>
        <end position="135"/>
    </location>
</feature>
<organism evidence="6 7">
    <name type="scientific">Planoprotostelium fungivorum</name>
    <dbReference type="NCBI Taxonomy" id="1890364"/>
    <lineage>
        <taxon>Eukaryota</taxon>
        <taxon>Amoebozoa</taxon>
        <taxon>Evosea</taxon>
        <taxon>Variosea</taxon>
        <taxon>Cavosteliida</taxon>
        <taxon>Cavosteliaceae</taxon>
        <taxon>Planoprotostelium</taxon>
    </lineage>
</organism>
<comment type="similarity">
    <text evidence="1">Belongs to the stanniocalcin family.</text>
</comment>
<dbReference type="STRING" id="1890364.A0A2P6NSD5"/>
<evidence type="ECO:0000256" key="3">
    <source>
        <dbReference type="ARBA" id="ARBA00022702"/>
    </source>
</evidence>
<dbReference type="GO" id="GO:0005179">
    <property type="term" value="F:hormone activity"/>
    <property type="evidence" value="ECO:0007669"/>
    <property type="project" value="UniProtKB-KW"/>
</dbReference>
<dbReference type="PANTHER" id="PTHR11245:SF6">
    <property type="entry name" value="DUF19 DOMAIN-CONTAINING PROTEIN"/>
    <property type="match status" value="1"/>
</dbReference>
<keyword evidence="4" id="KW-1015">Disulfide bond</keyword>
<evidence type="ECO:0000313" key="6">
    <source>
        <dbReference type="EMBL" id="PRP86882.1"/>
    </source>
</evidence>
<comment type="subunit">
    <text evidence="2">Homodimer; disulfide-linked.</text>
</comment>
<evidence type="ECO:0000313" key="7">
    <source>
        <dbReference type="Proteomes" id="UP000241769"/>
    </source>
</evidence>
<reference evidence="6 7" key="1">
    <citation type="journal article" date="2018" name="Genome Biol. Evol.">
        <title>Multiple Roots of Fruiting Body Formation in Amoebozoa.</title>
        <authorList>
            <person name="Hillmann F."/>
            <person name="Forbes G."/>
            <person name="Novohradska S."/>
            <person name="Ferling I."/>
            <person name="Riege K."/>
            <person name="Groth M."/>
            <person name="Westermann M."/>
            <person name="Marz M."/>
            <person name="Spaller T."/>
            <person name="Winckler T."/>
            <person name="Schaap P."/>
            <person name="Glockner G."/>
        </authorList>
    </citation>
    <scope>NUCLEOTIDE SEQUENCE [LARGE SCALE GENOMIC DNA]</scope>
    <source>
        <strain evidence="6 7">Jena</strain>
    </source>
</reference>
<name>A0A2P6NSD5_9EUKA</name>
<evidence type="ECO:0000256" key="5">
    <source>
        <dbReference type="SAM" id="MobiDB-lite"/>
    </source>
</evidence>
<keyword evidence="3" id="KW-0372">Hormone</keyword>
<dbReference type="EMBL" id="MDYQ01000025">
    <property type="protein sequence ID" value="PRP86882.1"/>
    <property type="molecule type" value="Genomic_DNA"/>
</dbReference>
<accession>A0A2P6NSD5</accession>
<dbReference type="PANTHER" id="PTHR11245">
    <property type="entry name" value="STANNIOCALCIN"/>
    <property type="match status" value="1"/>
</dbReference>
<feature type="region of interest" description="Disordered" evidence="5">
    <location>
        <begin position="93"/>
        <end position="170"/>
    </location>
</feature>
<dbReference type="GO" id="GO:0006874">
    <property type="term" value="P:intracellular calcium ion homeostasis"/>
    <property type="evidence" value="ECO:0007669"/>
    <property type="project" value="TreeGrafter"/>
</dbReference>
<evidence type="ECO:0000256" key="2">
    <source>
        <dbReference type="ARBA" id="ARBA00011748"/>
    </source>
</evidence>
<dbReference type="GO" id="GO:0005615">
    <property type="term" value="C:extracellular space"/>
    <property type="evidence" value="ECO:0007669"/>
    <property type="project" value="TreeGrafter"/>
</dbReference>
<dbReference type="AlphaFoldDB" id="A0A2P6NSD5"/>
<feature type="compositionally biased region" description="Low complexity" evidence="5">
    <location>
        <begin position="154"/>
        <end position="165"/>
    </location>
</feature>
<evidence type="ECO:0000256" key="4">
    <source>
        <dbReference type="ARBA" id="ARBA00023157"/>
    </source>
</evidence>
<gene>
    <name evidence="6" type="ORF">PROFUN_03630</name>
</gene>
<dbReference type="InterPro" id="IPR004978">
    <property type="entry name" value="Stanniocalcin"/>
</dbReference>
<dbReference type="OrthoDB" id="2251794at2759"/>
<keyword evidence="7" id="KW-1185">Reference proteome</keyword>
<proteinExistence type="inferred from homology"/>
<feature type="compositionally biased region" description="Polar residues" evidence="5">
    <location>
        <begin position="143"/>
        <end position="153"/>
    </location>
</feature>
<sequence length="1008" mass="110867">MLQFPSEAYRITNAASIDFRTSKASSSGSESCLNNNIRLLGEYCSEKLRATAVEEWANKSYHPLYSLGTPHTDLPSATIEEFRRIFQTVSNQRTFSRPLKPVRPQPFRFYSQTNPQQPASNASTDGTAKTLIEQTDQSKQHGQEQSNGSNEQKSSNNTHDSNSTTVATAAPPKPKWRKYLAWVTLAGGVTAITSHFYLKAITRKAEDKHAKSIKLDQVLNDVELEELRVYNDFTCGDTLHVQDRLKKEDQESLPEEKLYTFADFNDIVEQVCGKRFKLNYLMVRTLEFHERFYERKEMNSESWLLFMTMLTRGTAQDRLGTSFCVLDRTGLGEISIIELDKLITYAVYMGWCYDPRMYRQTQKYPPAFTSWPLDELIQDLEIKIINWKPEPPPPPPKTMMQKFADLLGYQPPEKKVEDKKEEIEKAEGEAVENDTDFSKETMESLKEEEAEEMALKEGQLSFKKFSATFCRDFPLHSTVLRDARNSQVVKSESCEGGSPFKFQSSSGELKGGSGRLSRQEISGDGSSFSQRSASHNHTFMKSSLVLYLIALTVACQASFVLQVTYTSSDCTGRPSNAATFILNTCFALVNAYGKYVETSGGITFQAYSSSDCTYPIPSLSSSLTKDNCISDTGVSSLTTVASSLPQTPGRNDIVLQQYADSSCQGQLIGNTVLYGIGCGNSTSDPSCIAPKANSPRGSFYTYTSYACGSDAKAQKLPLGGAAQSVTQSTPTATRAVADCTIQPGSCSFYTRCVETSVPCGSDGYAVAFGSHYCNLYLQRRQEFTAQGQVWLQSVLVCLQKALLPLPDTCPIIQSRAFDSHAGCYANASSVSVCELSAGDLKTIMSIVLSPNTIHETIASGYQIARDTPCFSQFTSTQYRKVQNVLGETIDSITLKLSTIMSIAQERIVVLGEDDKKRASSEDYFVAILADFHGNSTVTPQAASGALDVAISQQQFGSNVTVVSCAYEQLGDCLVTPAAVPLTIAGYTLSSEATLLIAATPLILAALFL</sequence>